<keyword evidence="4" id="KW-1185">Reference proteome</keyword>
<feature type="chain" id="PRO_5045260022" evidence="2">
    <location>
        <begin position="25"/>
        <end position="227"/>
    </location>
</feature>
<reference evidence="4" key="1">
    <citation type="journal article" date="2019" name="Int. J. Syst. Evol. Microbiol.">
        <title>The Global Catalogue of Microorganisms (GCM) 10K type strain sequencing project: providing services to taxonomists for standard genome sequencing and annotation.</title>
        <authorList>
            <consortium name="The Broad Institute Genomics Platform"/>
            <consortium name="The Broad Institute Genome Sequencing Center for Infectious Disease"/>
            <person name="Wu L."/>
            <person name="Ma J."/>
        </authorList>
    </citation>
    <scope>NUCLEOTIDE SEQUENCE [LARGE SCALE GENOMIC DNA]</scope>
    <source>
        <strain evidence="4">KACC 12633</strain>
    </source>
</reference>
<accession>A0ABW0PUL6</accession>
<sequence>MLDRWTIAAIAIAMMMIGTSPSHALVAGETKSVPTMSITIPPDPEDDGADDSADVQPANVKPAAKISPDEPLPVIEYDVSKLPEPVRQLREKLLEAAKTGDITQLKPIIDANKSPPNLGADEDQDQDPIAFLKSLSGDPEGREILAILSEVLDAGYVHVDIGTPQESYVWPYFARYPINALTPPQMVELFRILTSSDFEEMKNFGAYMFYRVGIAPDGTWTHFEAGD</sequence>
<feature type="signal peptide" evidence="2">
    <location>
        <begin position="1"/>
        <end position="24"/>
    </location>
</feature>
<evidence type="ECO:0000256" key="1">
    <source>
        <dbReference type="SAM" id="MobiDB-lite"/>
    </source>
</evidence>
<comment type="caution">
    <text evidence="3">The sequence shown here is derived from an EMBL/GenBank/DDBJ whole genome shotgun (WGS) entry which is preliminary data.</text>
</comment>
<proteinExistence type="predicted"/>
<name>A0ABW0PUL6_9HYPH</name>
<dbReference type="RefSeq" id="WP_266341488.1">
    <property type="nucleotide sequence ID" value="NZ_JAPKNH010000001.1"/>
</dbReference>
<evidence type="ECO:0000256" key="2">
    <source>
        <dbReference type="SAM" id="SignalP"/>
    </source>
</evidence>
<organism evidence="3 4">
    <name type="scientific">Kaistia terrae</name>
    <dbReference type="NCBI Taxonomy" id="537017"/>
    <lineage>
        <taxon>Bacteria</taxon>
        <taxon>Pseudomonadati</taxon>
        <taxon>Pseudomonadota</taxon>
        <taxon>Alphaproteobacteria</taxon>
        <taxon>Hyphomicrobiales</taxon>
        <taxon>Kaistiaceae</taxon>
        <taxon>Kaistia</taxon>
    </lineage>
</organism>
<dbReference type="Proteomes" id="UP001596150">
    <property type="component" value="Unassembled WGS sequence"/>
</dbReference>
<evidence type="ECO:0000313" key="4">
    <source>
        <dbReference type="Proteomes" id="UP001596150"/>
    </source>
</evidence>
<protein>
    <submittedName>
        <fullName evidence="3">Uncharacterized protein</fullName>
    </submittedName>
</protein>
<feature type="compositionally biased region" description="Acidic residues" evidence="1">
    <location>
        <begin position="43"/>
        <end position="53"/>
    </location>
</feature>
<gene>
    <name evidence="3" type="ORF">ACFPP9_11085</name>
</gene>
<dbReference type="EMBL" id="JBHSML010000003">
    <property type="protein sequence ID" value="MFC5516314.1"/>
    <property type="molecule type" value="Genomic_DNA"/>
</dbReference>
<evidence type="ECO:0000313" key="3">
    <source>
        <dbReference type="EMBL" id="MFC5516314.1"/>
    </source>
</evidence>
<feature type="region of interest" description="Disordered" evidence="1">
    <location>
        <begin position="35"/>
        <end position="55"/>
    </location>
</feature>
<keyword evidence="2" id="KW-0732">Signal</keyword>